<name>A0ABV5KAK5_9ACTN</name>
<feature type="transmembrane region" description="Helical" evidence="6">
    <location>
        <begin position="100"/>
        <end position="120"/>
    </location>
</feature>
<organism evidence="7 8">
    <name type="scientific">Nocardioides plantarum</name>
    <dbReference type="NCBI Taxonomy" id="29299"/>
    <lineage>
        <taxon>Bacteria</taxon>
        <taxon>Bacillati</taxon>
        <taxon>Actinomycetota</taxon>
        <taxon>Actinomycetes</taxon>
        <taxon>Propionibacteriales</taxon>
        <taxon>Nocardioidaceae</taxon>
        <taxon>Nocardioides</taxon>
    </lineage>
</organism>
<accession>A0ABV5KAK5</accession>
<feature type="transmembrane region" description="Helical" evidence="6">
    <location>
        <begin position="189"/>
        <end position="210"/>
    </location>
</feature>
<evidence type="ECO:0000256" key="2">
    <source>
        <dbReference type="ARBA" id="ARBA00022475"/>
    </source>
</evidence>
<keyword evidence="3 6" id="KW-0812">Transmembrane</keyword>
<keyword evidence="8" id="KW-1185">Reference proteome</keyword>
<keyword evidence="2" id="KW-1003">Cell membrane</keyword>
<dbReference type="Proteomes" id="UP001589750">
    <property type="component" value="Unassembled WGS sequence"/>
</dbReference>
<evidence type="ECO:0000256" key="5">
    <source>
        <dbReference type="ARBA" id="ARBA00023136"/>
    </source>
</evidence>
<keyword evidence="4 6" id="KW-1133">Transmembrane helix</keyword>
<proteinExistence type="predicted"/>
<dbReference type="EMBL" id="JBHMDG010000012">
    <property type="protein sequence ID" value="MFB9313763.1"/>
    <property type="molecule type" value="Genomic_DNA"/>
</dbReference>
<sequence length="350" mass="36911">MVSVKERLGEAREEHPALDHVLLMNEHYGRVKAGQQAGAVTYFAFLSFFPILALAFFTVGLIAGVYPDARENVVTAIDSVLPGIIGDGESQISIDDVQDFSGLAGVVGLLGVLYAGLGWVSALRDALGVVFETPQREQPSFVKGKLRDLEALVVVGLVLVVAVAVAGFVSGFSEDVLDFLGLGSELGWLVRLLAIVLGLAANALLFYALFKLLAEPDPPSRSLWSGALLGAVGFEVLKQLSGLLLGSTKGQPAFQAFGIALILLVWINYFSRLVLYAATWAYTTPAAIALRQGAPADPVQGPATPDLTELPAIVTAGNETAAARRTWPAPFAAGSAVTLAVVAFLRRNKP</sequence>
<keyword evidence="5 6" id="KW-0472">Membrane</keyword>
<feature type="transmembrane region" description="Helical" evidence="6">
    <location>
        <begin position="222"/>
        <end position="241"/>
    </location>
</feature>
<evidence type="ECO:0000256" key="1">
    <source>
        <dbReference type="ARBA" id="ARBA00004651"/>
    </source>
</evidence>
<evidence type="ECO:0000256" key="3">
    <source>
        <dbReference type="ARBA" id="ARBA00022692"/>
    </source>
</evidence>
<comment type="subcellular location">
    <subcellularLocation>
        <location evidence="1">Cell membrane</location>
        <topology evidence="1">Multi-pass membrane protein</topology>
    </subcellularLocation>
</comment>
<evidence type="ECO:0000313" key="7">
    <source>
        <dbReference type="EMBL" id="MFB9313763.1"/>
    </source>
</evidence>
<reference evidence="7 8" key="1">
    <citation type="submission" date="2024-09" db="EMBL/GenBank/DDBJ databases">
        <authorList>
            <person name="Sun Q."/>
            <person name="Mori K."/>
        </authorList>
    </citation>
    <scope>NUCLEOTIDE SEQUENCE [LARGE SCALE GENOMIC DNA]</scope>
    <source>
        <strain evidence="7 8">JCM 9626</strain>
    </source>
</reference>
<dbReference type="PANTHER" id="PTHR30213:SF1">
    <property type="entry name" value="INNER MEMBRANE PROTEIN YHJD"/>
    <property type="match status" value="1"/>
</dbReference>
<feature type="transmembrane region" description="Helical" evidence="6">
    <location>
        <begin position="149"/>
        <end position="169"/>
    </location>
</feature>
<dbReference type="RefSeq" id="WP_140007648.1">
    <property type="nucleotide sequence ID" value="NZ_JBHMDG010000012.1"/>
</dbReference>
<gene>
    <name evidence="7" type="ORF">ACFFRI_11980</name>
</gene>
<evidence type="ECO:0000313" key="8">
    <source>
        <dbReference type="Proteomes" id="UP001589750"/>
    </source>
</evidence>
<evidence type="ECO:0000256" key="6">
    <source>
        <dbReference type="SAM" id="Phobius"/>
    </source>
</evidence>
<feature type="transmembrane region" description="Helical" evidence="6">
    <location>
        <begin position="253"/>
        <end position="270"/>
    </location>
</feature>
<dbReference type="Pfam" id="PF03631">
    <property type="entry name" value="Virul_fac_BrkB"/>
    <property type="match status" value="1"/>
</dbReference>
<dbReference type="PANTHER" id="PTHR30213">
    <property type="entry name" value="INNER MEMBRANE PROTEIN YHJD"/>
    <property type="match status" value="1"/>
</dbReference>
<protein>
    <submittedName>
        <fullName evidence="7">YihY/virulence factor BrkB family protein</fullName>
    </submittedName>
</protein>
<evidence type="ECO:0000256" key="4">
    <source>
        <dbReference type="ARBA" id="ARBA00022989"/>
    </source>
</evidence>
<comment type="caution">
    <text evidence="7">The sequence shown here is derived from an EMBL/GenBank/DDBJ whole genome shotgun (WGS) entry which is preliminary data.</text>
</comment>
<feature type="transmembrane region" description="Helical" evidence="6">
    <location>
        <begin position="40"/>
        <end position="66"/>
    </location>
</feature>
<dbReference type="InterPro" id="IPR017039">
    <property type="entry name" value="Virul_fac_BrkB"/>
</dbReference>